<dbReference type="SUPFAM" id="SSF56672">
    <property type="entry name" value="DNA/RNA polymerases"/>
    <property type="match status" value="1"/>
</dbReference>
<comment type="caution">
    <text evidence="2">The sequence shown here is derived from an EMBL/GenBank/DDBJ whole genome shotgun (WGS) entry which is preliminary data.</text>
</comment>
<keyword evidence="3" id="KW-1185">Reference proteome</keyword>
<dbReference type="Gene3D" id="3.10.10.10">
    <property type="entry name" value="HIV Type 1 Reverse Transcriptase, subunit A, domain 1"/>
    <property type="match status" value="1"/>
</dbReference>
<dbReference type="AlphaFoldDB" id="A0A9R1XWH7"/>
<protein>
    <submittedName>
        <fullName evidence="2">Uncharacterized protein</fullName>
    </submittedName>
</protein>
<feature type="region of interest" description="Disordered" evidence="1">
    <location>
        <begin position="1"/>
        <end position="23"/>
    </location>
</feature>
<evidence type="ECO:0000313" key="3">
    <source>
        <dbReference type="Proteomes" id="UP000235145"/>
    </source>
</evidence>
<dbReference type="PANTHER" id="PTHR15503">
    <property type="entry name" value="LDOC1 RELATED"/>
    <property type="match status" value="1"/>
</dbReference>
<reference evidence="2 3" key="1">
    <citation type="journal article" date="2017" name="Nat. Commun.">
        <title>Genome assembly with in vitro proximity ligation data and whole-genome triplication in lettuce.</title>
        <authorList>
            <person name="Reyes-Chin-Wo S."/>
            <person name="Wang Z."/>
            <person name="Yang X."/>
            <person name="Kozik A."/>
            <person name="Arikit S."/>
            <person name="Song C."/>
            <person name="Xia L."/>
            <person name="Froenicke L."/>
            <person name="Lavelle D.O."/>
            <person name="Truco M.J."/>
            <person name="Xia R."/>
            <person name="Zhu S."/>
            <person name="Xu C."/>
            <person name="Xu H."/>
            <person name="Xu X."/>
            <person name="Cox K."/>
            <person name="Korf I."/>
            <person name="Meyers B.C."/>
            <person name="Michelmore R.W."/>
        </authorList>
    </citation>
    <scope>NUCLEOTIDE SEQUENCE [LARGE SCALE GENOMIC DNA]</scope>
    <source>
        <strain evidence="3">cv. Salinas</strain>
        <tissue evidence="2">Seedlings</tissue>
    </source>
</reference>
<dbReference type="InterPro" id="IPR032567">
    <property type="entry name" value="RTL1-rel"/>
</dbReference>
<proteinExistence type="predicted"/>
<evidence type="ECO:0000313" key="2">
    <source>
        <dbReference type="EMBL" id="KAJ0224554.1"/>
    </source>
</evidence>
<dbReference type="CDD" id="cd00303">
    <property type="entry name" value="retropepsin_like"/>
    <property type="match status" value="1"/>
</dbReference>
<evidence type="ECO:0000256" key="1">
    <source>
        <dbReference type="SAM" id="MobiDB-lite"/>
    </source>
</evidence>
<organism evidence="2 3">
    <name type="scientific">Lactuca sativa</name>
    <name type="common">Garden lettuce</name>
    <dbReference type="NCBI Taxonomy" id="4236"/>
    <lineage>
        <taxon>Eukaryota</taxon>
        <taxon>Viridiplantae</taxon>
        <taxon>Streptophyta</taxon>
        <taxon>Embryophyta</taxon>
        <taxon>Tracheophyta</taxon>
        <taxon>Spermatophyta</taxon>
        <taxon>Magnoliopsida</taxon>
        <taxon>eudicotyledons</taxon>
        <taxon>Gunneridae</taxon>
        <taxon>Pentapetalae</taxon>
        <taxon>asterids</taxon>
        <taxon>campanulids</taxon>
        <taxon>Asterales</taxon>
        <taxon>Asteraceae</taxon>
        <taxon>Cichorioideae</taxon>
        <taxon>Cichorieae</taxon>
        <taxon>Lactucinae</taxon>
        <taxon>Lactuca</taxon>
    </lineage>
</organism>
<dbReference type="PANTHER" id="PTHR15503:SF45">
    <property type="entry name" value="RNA-DIRECTED DNA POLYMERASE HOMOLOG"/>
    <property type="match status" value="1"/>
</dbReference>
<name>A0A9R1XWH7_LACSA</name>
<dbReference type="EMBL" id="NBSK02000001">
    <property type="protein sequence ID" value="KAJ0224554.1"/>
    <property type="molecule type" value="Genomic_DNA"/>
</dbReference>
<dbReference type="InterPro" id="IPR043502">
    <property type="entry name" value="DNA/RNA_pol_sf"/>
</dbReference>
<dbReference type="Proteomes" id="UP000235145">
    <property type="component" value="Unassembled WGS sequence"/>
</dbReference>
<accession>A0A9R1XWH7</accession>
<gene>
    <name evidence="2" type="ORF">LSAT_V11C100035640</name>
</gene>
<dbReference type="Gene3D" id="2.40.70.10">
    <property type="entry name" value="Acid Proteases"/>
    <property type="match status" value="1"/>
</dbReference>
<dbReference type="InterPro" id="IPR021109">
    <property type="entry name" value="Peptidase_aspartic_dom_sf"/>
</dbReference>
<sequence>MGGGERSMQCRNGAPRSDAQRAANTRRTLFNDRRDVRSTNMVDDRGAKVEEGTSVCRSNHPRHSYKALIGSGATHNFISVDEAKRLGINYVKGGGSIKDVNSTAKPVTGVLHQMEAKIGQWKVVINVSVVPMNDFQLVLRPEFFNTVCAFPMPFASSLCIIDGVRTCIVSRERRKSRRDYTSTKEVPIEIERFLKEFQDVMPKELPKKLQPRVEVDHDIDLELGSKPPSTARYRMAPPELEELHKKLKEVLDASYIRPSKAPFGAPIVFQRNKN</sequence>